<evidence type="ECO:0000256" key="1">
    <source>
        <dbReference type="SAM" id="MobiDB-lite"/>
    </source>
</evidence>
<sequence>MAAQSRAPAPPETPSESISGNQSQPPLPSFLPIPFPHCSILSLSLSPSSRERNCISTKKKSSRVRNFYWLLLG</sequence>
<organism evidence="2">
    <name type="scientific">Glycine max</name>
    <name type="common">Soybean</name>
    <name type="synonym">Glycine hispida</name>
    <dbReference type="NCBI Taxonomy" id="3847"/>
    <lineage>
        <taxon>Eukaryota</taxon>
        <taxon>Viridiplantae</taxon>
        <taxon>Streptophyta</taxon>
        <taxon>Embryophyta</taxon>
        <taxon>Tracheophyta</taxon>
        <taxon>Spermatophyta</taxon>
        <taxon>Magnoliopsida</taxon>
        <taxon>eudicotyledons</taxon>
        <taxon>Gunneridae</taxon>
        <taxon>Pentapetalae</taxon>
        <taxon>rosids</taxon>
        <taxon>fabids</taxon>
        <taxon>Fabales</taxon>
        <taxon>Fabaceae</taxon>
        <taxon>Papilionoideae</taxon>
        <taxon>50 kb inversion clade</taxon>
        <taxon>NPAAA clade</taxon>
        <taxon>indigoferoid/millettioid clade</taxon>
        <taxon>Phaseoleae</taxon>
        <taxon>Glycine</taxon>
        <taxon>Glycine subgen. Soja</taxon>
    </lineage>
</organism>
<name>C6T3N1_SOYBN</name>
<feature type="region of interest" description="Disordered" evidence="1">
    <location>
        <begin position="1"/>
        <end position="30"/>
    </location>
</feature>
<accession>C6T3N1</accession>
<dbReference type="EMBL" id="BT092042">
    <property type="protein sequence ID" value="ACU16269.1"/>
    <property type="molecule type" value="mRNA"/>
</dbReference>
<protein>
    <submittedName>
        <fullName evidence="2">Uncharacterized protein</fullName>
    </submittedName>
</protein>
<dbReference type="AlphaFoldDB" id="C6T3N1"/>
<proteinExistence type="evidence at transcript level"/>
<reference evidence="2" key="1">
    <citation type="submission" date="2009-08" db="EMBL/GenBank/DDBJ databases">
        <authorList>
            <person name="Cheung F."/>
            <person name="Xiao Y."/>
            <person name="Chan A."/>
            <person name="Moskal W."/>
            <person name="Town C.D."/>
        </authorList>
    </citation>
    <scope>NUCLEOTIDE SEQUENCE</scope>
</reference>
<evidence type="ECO:0000313" key="2">
    <source>
        <dbReference type="EMBL" id="ACU16269.1"/>
    </source>
</evidence>